<organism evidence="7 8">
    <name type="scientific">Thalassococcus profundi</name>
    <dbReference type="NCBI Taxonomy" id="2282382"/>
    <lineage>
        <taxon>Bacteria</taxon>
        <taxon>Pseudomonadati</taxon>
        <taxon>Pseudomonadota</taxon>
        <taxon>Alphaproteobacteria</taxon>
        <taxon>Rhodobacterales</taxon>
        <taxon>Roseobacteraceae</taxon>
        <taxon>Thalassococcus</taxon>
    </lineage>
</organism>
<keyword evidence="5" id="KW-0998">Cell outer membrane</keyword>
<feature type="signal peptide" evidence="6">
    <location>
        <begin position="1"/>
        <end position="21"/>
    </location>
</feature>
<dbReference type="EMBL" id="QPMK01000002">
    <property type="protein sequence ID" value="RDD67640.1"/>
    <property type="molecule type" value="Genomic_DNA"/>
</dbReference>
<keyword evidence="8" id="KW-1185">Reference proteome</keyword>
<evidence type="ECO:0000313" key="7">
    <source>
        <dbReference type="EMBL" id="RDD67640.1"/>
    </source>
</evidence>
<dbReference type="AlphaFoldDB" id="A0A369TR53"/>
<dbReference type="GO" id="GO:0009279">
    <property type="term" value="C:cell outer membrane"/>
    <property type="evidence" value="ECO:0007669"/>
    <property type="project" value="UniProtKB-SubCell"/>
</dbReference>
<protein>
    <submittedName>
        <fullName evidence="7">MipA/OmpV family protein</fullName>
    </submittedName>
</protein>
<dbReference type="InterPro" id="IPR010583">
    <property type="entry name" value="MipA"/>
</dbReference>
<evidence type="ECO:0000256" key="3">
    <source>
        <dbReference type="ARBA" id="ARBA00022729"/>
    </source>
</evidence>
<dbReference type="SUPFAM" id="SSF56935">
    <property type="entry name" value="Porins"/>
    <property type="match status" value="1"/>
</dbReference>
<evidence type="ECO:0000256" key="5">
    <source>
        <dbReference type="ARBA" id="ARBA00023237"/>
    </source>
</evidence>
<name>A0A369TR53_9RHOB</name>
<comment type="subcellular location">
    <subcellularLocation>
        <location evidence="1">Cell outer membrane</location>
    </subcellularLocation>
</comment>
<accession>A0A369TR53</accession>
<keyword evidence="4" id="KW-0472">Membrane</keyword>
<comment type="similarity">
    <text evidence="2">Belongs to the MipA/OmpV family.</text>
</comment>
<feature type="chain" id="PRO_5016794151" evidence="6">
    <location>
        <begin position="22"/>
        <end position="273"/>
    </location>
</feature>
<reference evidence="7 8" key="1">
    <citation type="submission" date="2018-07" db="EMBL/GenBank/DDBJ databases">
        <title>Thalassococcus profundi sp. nov., a marine bacterium isolated from deep seawater of Okinawa Trough.</title>
        <authorList>
            <person name="Yu M."/>
        </authorList>
    </citation>
    <scope>NUCLEOTIDE SEQUENCE [LARGE SCALE GENOMIC DNA]</scope>
    <source>
        <strain evidence="7 8">WRAS1</strain>
    </source>
</reference>
<proteinExistence type="inferred from homology"/>
<evidence type="ECO:0000256" key="6">
    <source>
        <dbReference type="SAM" id="SignalP"/>
    </source>
</evidence>
<dbReference type="RefSeq" id="WP_114509452.1">
    <property type="nucleotide sequence ID" value="NZ_QPMK01000002.1"/>
</dbReference>
<dbReference type="PANTHER" id="PTHR38776">
    <property type="entry name" value="MLTA-INTERACTING PROTEIN-RELATED"/>
    <property type="match status" value="1"/>
</dbReference>
<sequence>MSRIAAAFAVTASLVAAPVFAAGPDMTMSDPVMVAPAPAPQGPALAFSLRGGVAGNPAYLGSDEYRAGPDLGFKFHYLRLPNGFELGNPDPWADNLGWDVHGSFNVIGERDPDDYNELGNLDSVDTAVELGLGVGYTAPNFSAFADVRRGFGGHEGVVAELGADAILRPSDRLTLTMGPRLMWGNDEFNDTYFGVPASRATANLPAYDADGGLVSAGVEFGATYQLNDTWGLESALTYDRLTNDAEDSPIVRNGSEDQWGIRFGVTRVIRLGF</sequence>
<evidence type="ECO:0000256" key="1">
    <source>
        <dbReference type="ARBA" id="ARBA00004442"/>
    </source>
</evidence>
<gene>
    <name evidence="7" type="ORF">DU478_03015</name>
</gene>
<comment type="caution">
    <text evidence="7">The sequence shown here is derived from an EMBL/GenBank/DDBJ whole genome shotgun (WGS) entry which is preliminary data.</text>
</comment>
<dbReference type="Pfam" id="PF06629">
    <property type="entry name" value="MipA"/>
    <property type="match status" value="1"/>
</dbReference>
<evidence type="ECO:0000256" key="2">
    <source>
        <dbReference type="ARBA" id="ARBA00005722"/>
    </source>
</evidence>
<dbReference type="Proteomes" id="UP000253977">
    <property type="component" value="Unassembled WGS sequence"/>
</dbReference>
<dbReference type="PANTHER" id="PTHR38776:SF1">
    <property type="entry name" value="MLTA-INTERACTING PROTEIN-RELATED"/>
    <property type="match status" value="1"/>
</dbReference>
<keyword evidence="3 6" id="KW-0732">Signal</keyword>
<evidence type="ECO:0000256" key="4">
    <source>
        <dbReference type="ARBA" id="ARBA00023136"/>
    </source>
</evidence>
<evidence type="ECO:0000313" key="8">
    <source>
        <dbReference type="Proteomes" id="UP000253977"/>
    </source>
</evidence>
<dbReference type="OrthoDB" id="5462484at2"/>